<dbReference type="GO" id="GO:0019290">
    <property type="term" value="P:siderophore biosynthetic process"/>
    <property type="evidence" value="ECO:0007669"/>
    <property type="project" value="InterPro"/>
</dbReference>
<dbReference type="PANTHER" id="PTHR34384">
    <property type="entry name" value="L-2,3-DIAMINOPROPANOATE--CITRATE LIGASE"/>
    <property type="match status" value="1"/>
</dbReference>
<dbReference type="InterPro" id="IPR007310">
    <property type="entry name" value="Aerobactin_biosyn_IucA/IucC_N"/>
</dbReference>
<dbReference type="OrthoDB" id="2117718at2759"/>
<dbReference type="STRING" id="13706.A0A1X2HUS6"/>
<dbReference type="EMBL" id="MCGN01000001">
    <property type="protein sequence ID" value="ORZ03340.1"/>
    <property type="molecule type" value="Genomic_DNA"/>
</dbReference>
<evidence type="ECO:0000313" key="3">
    <source>
        <dbReference type="EMBL" id="ORZ03340.1"/>
    </source>
</evidence>
<dbReference type="GO" id="GO:0016881">
    <property type="term" value="F:acid-amino acid ligase activity"/>
    <property type="evidence" value="ECO:0007669"/>
    <property type="project" value="UniProtKB-ARBA"/>
</dbReference>
<keyword evidence="4" id="KW-1185">Reference proteome</keyword>
<proteinExistence type="predicted"/>
<dbReference type="AlphaFoldDB" id="A0A1X2HUS6"/>
<dbReference type="Pfam" id="PF04183">
    <property type="entry name" value="IucA_IucC"/>
    <property type="match status" value="1"/>
</dbReference>
<accession>A0A1X2HUS6</accession>
<dbReference type="Pfam" id="PF06276">
    <property type="entry name" value="FhuF"/>
    <property type="match status" value="1"/>
</dbReference>
<evidence type="ECO:0000259" key="1">
    <source>
        <dbReference type="Pfam" id="PF04183"/>
    </source>
</evidence>
<dbReference type="InterPro" id="IPR022770">
    <property type="entry name" value="IucA/IucC-like_C"/>
</dbReference>
<evidence type="ECO:0000313" key="4">
    <source>
        <dbReference type="Proteomes" id="UP000242180"/>
    </source>
</evidence>
<evidence type="ECO:0000259" key="2">
    <source>
        <dbReference type="Pfam" id="PF06276"/>
    </source>
</evidence>
<dbReference type="InParanoid" id="A0A1X2HUS6"/>
<sequence>MVFYHRYANFATLSRLIASLTTEKLVSSYYVPAQEHGLSATCITVKQHHGAPADKDLLTAIPLRGPPILTSSDMPPYPLISFLDPSDMFAPYIFGPKKEYQQQHGDCRSIPDEQRWVTNAVARFFGHGIALNEADCVATWRQFAEARGTDPSLSDQIAEELLSSTEHQAYTYAHRGRMPALKSGSINWEQAILEGHATHPMNKARKSFEPMPQLHVQDHDYLMHPRIRLVPFPRDKMQVRGDFEELIRPLIRALGHEETVDTQKFLLVPAHEMQIPNMVQRFHVQPLEGHLTMEALTSIRSVAKPDVLPGLSLKLCLGIKVSSALRTITPYTTYFGPDFSNRIVPQLTYDRNILKIERELASAVVRADDPDVAKHGSCIVRESIEFGNKGADEHYVVCAALVEKIKADSDDRLVTKVWQLDTDEKRVQFLDKYMDMLLQAVLPPCIENGVAFEAHGQNMLARFNADGDLTGFAVRDFGGIKIYPPSLKESCGLELDVLPDSCVVAHHLNEVYQLLYHTLIHSHLQRIIRVLGLHYDGRGWSMLRKYLRKLIPRDHPMWPVFMENDCILEKCLVRMKLEELYRDYIYHDVPNLVLYRPQEQDNKCLHELSHGLDR</sequence>
<dbReference type="Proteomes" id="UP000242180">
    <property type="component" value="Unassembled WGS sequence"/>
</dbReference>
<dbReference type="OMA" id="ELQIAHI"/>
<dbReference type="Gene3D" id="1.10.510.40">
    <property type="match status" value="1"/>
</dbReference>
<name>A0A1X2HUS6_SYNRA</name>
<dbReference type="PANTHER" id="PTHR34384:SF5">
    <property type="entry name" value="L-2,3-DIAMINOPROPANOATE--CITRATE LIGASE"/>
    <property type="match status" value="1"/>
</dbReference>
<dbReference type="InterPro" id="IPR037455">
    <property type="entry name" value="LucA/IucC-like"/>
</dbReference>
<feature type="domain" description="Aerobactin siderophore biosynthesis IucA/IucC N-terminal" evidence="1">
    <location>
        <begin position="186"/>
        <end position="402"/>
    </location>
</feature>
<protein>
    <submittedName>
        <fullName evidence="3">IucC family-domain-containing protein</fullName>
    </submittedName>
</protein>
<feature type="domain" description="Aerobactin siderophore biosynthesis IucA/IucC-like C-terminal" evidence="2">
    <location>
        <begin position="428"/>
        <end position="554"/>
    </location>
</feature>
<gene>
    <name evidence="3" type="ORF">BCR43DRAFT_430362</name>
</gene>
<reference evidence="3 4" key="1">
    <citation type="submission" date="2016-07" db="EMBL/GenBank/DDBJ databases">
        <title>Pervasive Adenine N6-methylation of Active Genes in Fungi.</title>
        <authorList>
            <consortium name="DOE Joint Genome Institute"/>
            <person name="Mondo S.J."/>
            <person name="Dannebaum R.O."/>
            <person name="Kuo R.C."/>
            <person name="Labutti K."/>
            <person name="Haridas S."/>
            <person name="Kuo A."/>
            <person name="Salamov A."/>
            <person name="Ahrendt S.R."/>
            <person name="Lipzen A."/>
            <person name="Sullivan W."/>
            <person name="Andreopoulos W.B."/>
            <person name="Clum A."/>
            <person name="Lindquist E."/>
            <person name="Daum C."/>
            <person name="Ramamoorthy G.K."/>
            <person name="Gryganskyi A."/>
            <person name="Culley D."/>
            <person name="Magnuson J.K."/>
            <person name="James T.Y."/>
            <person name="O'Malley M.A."/>
            <person name="Stajich J.E."/>
            <person name="Spatafora J.W."/>
            <person name="Visel A."/>
            <person name="Grigoriev I.V."/>
        </authorList>
    </citation>
    <scope>NUCLEOTIDE SEQUENCE [LARGE SCALE GENOMIC DNA]</scope>
    <source>
        <strain evidence="3 4">NRRL 2496</strain>
    </source>
</reference>
<organism evidence="3 4">
    <name type="scientific">Syncephalastrum racemosum</name>
    <name type="common">Filamentous fungus</name>
    <dbReference type="NCBI Taxonomy" id="13706"/>
    <lineage>
        <taxon>Eukaryota</taxon>
        <taxon>Fungi</taxon>
        <taxon>Fungi incertae sedis</taxon>
        <taxon>Mucoromycota</taxon>
        <taxon>Mucoromycotina</taxon>
        <taxon>Mucoromycetes</taxon>
        <taxon>Mucorales</taxon>
        <taxon>Syncephalastraceae</taxon>
        <taxon>Syncephalastrum</taxon>
    </lineage>
</organism>
<comment type="caution">
    <text evidence="3">The sequence shown here is derived from an EMBL/GenBank/DDBJ whole genome shotgun (WGS) entry which is preliminary data.</text>
</comment>